<feature type="chain" id="PRO_5002543425" evidence="1">
    <location>
        <begin position="27"/>
        <end position="373"/>
    </location>
</feature>
<keyword evidence="1" id="KW-0732">Signal</keyword>
<dbReference type="PANTHER" id="PTHR47791">
    <property type="entry name" value="MEIOTICALLY UP-REGULATED GENE 191 PROTEIN"/>
    <property type="match status" value="1"/>
</dbReference>
<evidence type="ECO:0000256" key="1">
    <source>
        <dbReference type="SAM" id="SignalP"/>
    </source>
</evidence>
<dbReference type="InterPro" id="IPR008928">
    <property type="entry name" value="6-hairpin_glycosidase_sf"/>
</dbReference>
<dbReference type="EMBL" id="LCWF01000118">
    <property type="protein sequence ID" value="KKY18704.1"/>
    <property type="molecule type" value="Genomic_DNA"/>
</dbReference>
<dbReference type="AlphaFoldDB" id="A0A0G2E7U5"/>
<proteinExistence type="predicted"/>
<evidence type="ECO:0000313" key="2">
    <source>
        <dbReference type="EMBL" id="KKY18704.1"/>
    </source>
</evidence>
<dbReference type="PANTHER" id="PTHR47791:SF3">
    <property type="entry name" value="MEIOTICALLY UP-REGULATED GENE 191 PROTEIN"/>
    <property type="match status" value="1"/>
</dbReference>
<dbReference type="InterPro" id="IPR053169">
    <property type="entry name" value="MUG_Protein"/>
</dbReference>
<reference evidence="2 3" key="2">
    <citation type="submission" date="2015-05" db="EMBL/GenBank/DDBJ databases">
        <authorList>
            <person name="Morales-Cruz A."/>
            <person name="Amrine K.C."/>
            <person name="Cantu D."/>
        </authorList>
    </citation>
    <scope>NUCLEOTIDE SEQUENCE [LARGE SCALE GENOMIC DNA]</scope>
    <source>
        <strain evidence="2">UCRPC4</strain>
    </source>
</reference>
<name>A0A0G2E7U5_PHACM</name>
<protein>
    <submittedName>
        <fullName evidence="2">Putative glycoside hydrolase family 76 protein</fullName>
    </submittedName>
</protein>
<evidence type="ECO:0000313" key="3">
    <source>
        <dbReference type="Proteomes" id="UP000053317"/>
    </source>
</evidence>
<dbReference type="OrthoDB" id="9984024at2759"/>
<dbReference type="Proteomes" id="UP000053317">
    <property type="component" value="Unassembled WGS sequence"/>
</dbReference>
<gene>
    <name evidence="2" type="ORF">UCRPC4_g04855</name>
</gene>
<dbReference type="InterPro" id="IPR005198">
    <property type="entry name" value="Glyco_hydro_76"/>
</dbReference>
<keyword evidence="2" id="KW-0378">Hydrolase</keyword>
<comment type="caution">
    <text evidence="2">The sequence shown here is derived from an EMBL/GenBank/DDBJ whole genome shotgun (WGS) entry which is preliminary data.</text>
</comment>
<dbReference type="Pfam" id="PF03663">
    <property type="entry name" value="Glyco_hydro_76"/>
    <property type="match status" value="1"/>
</dbReference>
<dbReference type="GO" id="GO:0005975">
    <property type="term" value="P:carbohydrate metabolic process"/>
    <property type="evidence" value="ECO:0007669"/>
    <property type="project" value="InterPro"/>
</dbReference>
<dbReference type="SUPFAM" id="SSF48208">
    <property type="entry name" value="Six-hairpin glycosidases"/>
    <property type="match status" value="1"/>
</dbReference>
<keyword evidence="3" id="KW-1185">Reference proteome</keyword>
<reference evidence="2 3" key="1">
    <citation type="submission" date="2015-05" db="EMBL/GenBank/DDBJ databases">
        <title>Distinctive expansion of gene families associated with plant cell wall degradation and secondary metabolism in the genomes of grapevine trunk pathogens.</title>
        <authorList>
            <person name="Lawrence D.P."/>
            <person name="Travadon R."/>
            <person name="Rolshausen P.E."/>
            <person name="Baumgartner K."/>
        </authorList>
    </citation>
    <scope>NUCLEOTIDE SEQUENCE [LARGE SCALE GENOMIC DNA]</scope>
    <source>
        <strain evidence="2">UCRPC4</strain>
    </source>
</reference>
<dbReference type="Gene3D" id="1.50.10.20">
    <property type="match status" value="1"/>
</dbReference>
<organism evidence="2 3">
    <name type="scientific">Phaeomoniella chlamydospora</name>
    <name type="common">Phaeoacremonium chlamydosporum</name>
    <dbReference type="NCBI Taxonomy" id="158046"/>
    <lineage>
        <taxon>Eukaryota</taxon>
        <taxon>Fungi</taxon>
        <taxon>Dikarya</taxon>
        <taxon>Ascomycota</taxon>
        <taxon>Pezizomycotina</taxon>
        <taxon>Eurotiomycetes</taxon>
        <taxon>Chaetothyriomycetidae</taxon>
        <taxon>Phaeomoniellales</taxon>
        <taxon>Phaeomoniellaceae</taxon>
        <taxon>Phaeomoniella</taxon>
    </lineage>
</organism>
<sequence>MRGFIIGKATTAALLLLGSTIGTVQAAPSNSHPPQYNGYSVATDAIEAMMSFYNQTDGRFSTEAAWWLTGNALQATLDYMQKTGSRKYMSLAENTITKQRVPLSWWPSGGGDFRADSTDDTGWWALAMIRMYDLTGKKEYLEIAKEDEAYMYGYWNTTTCGGGIIWDIPSRTYHNAISNELYLKVAASLHARIPGDTYYLSHALEEWTWFQNSGMINSQFLINDGLTESNESCTNNGKTTWTYNQGVILGALVSLYQTSHDKTYLLTATQIANAVIHNTTLSPDGILTEPCELTADCDSNGPAFKGIFVRNLAELDAVTPGNPYKSYLTNNARSAAVNDRNATGFYGLSWKGPFDEADIARQTSALSLFVAAL</sequence>
<feature type="signal peptide" evidence="1">
    <location>
        <begin position="1"/>
        <end position="26"/>
    </location>
</feature>
<accession>A0A0G2E7U5</accession>
<dbReference type="GO" id="GO:0016787">
    <property type="term" value="F:hydrolase activity"/>
    <property type="evidence" value="ECO:0007669"/>
    <property type="project" value="UniProtKB-KW"/>
</dbReference>